<reference evidence="5" key="1">
    <citation type="submission" date="2007-04" db="EMBL/GenBank/DDBJ databases">
        <title>Annotation of Pediculus humanus corporis strain USDA.</title>
        <authorList>
            <person name="Kirkness E."/>
            <person name="Hannick L."/>
            <person name="Hass B."/>
            <person name="Bruggner R."/>
            <person name="Lawson D."/>
            <person name="Bidwell S."/>
            <person name="Joardar V."/>
            <person name="Caler E."/>
            <person name="Walenz B."/>
            <person name="Inman J."/>
            <person name="Schobel S."/>
            <person name="Galinsky K."/>
            <person name="Amedeo P."/>
            <person name="Strausberg R."/>
        </authorList>
    </citation>
    <scope>NUCLEOTIDE SEQUENCE</scope>
    <source>
        <strain evidence="5">USDA</strain>
    </source>
</reference>
<reference evidence="6" key="3">
    <citation type="submission" date="2020-05" db="UniProtKB">
        <authorList>
            <consortium name="EnsemblMetazoa"/>
        </authorList>
    </citation>
    <scope>IDENTIFICATION</scope>
    <source>
        <strain evidence="6">USDA</strain>
    </source>
</reference>
<dbReference type="VEuPathDB" id="VectorBase:PHUM097970"/>
<evidence type="ECO:0000313" key="6">
    <source>
        <dbReference type="EnsemblMetazoa" id="PHUM097970-PA"/>
    </source>
</evidence>
<dbReference type="InterPro" id="IPR022776">
    <property type="entry name" value="TRM13/UPF0224_CHHC_Znf_dom"/>
</dbReference>
<evidence type="ECO:0000256" key="2">
    <source>
        <dbReference type="ARBA" id="ARBA00022771"/>
    </source>
</evidence>
<sequence>MENNLLICPYDNSHVVNKQHYQLHVIKCQKRHKHIKLVSCYYNYSHKIKGEEILEHYKICADKREFEKSECQDLRNLSSLNKYRNNYLELLNKKNQEKYELHQNLFDKSLKTPNLKDSNDSNYKCKKSRTNNLVTDKNTLCQKNGDKVEIDDLGFIIRN</sequence>
<accession>E0VCV4</accession>
<dbReference type="OrthoDB" id="5839404at2759"/>
<dbReference type="Proteomes" id="UP000009046">
    <property type="component" value="Unassembled WGS sequence"/>
</dbReference>
<dbReference type="RefSeq" id="XP_002423948.1">
    <property type="nucleotide sequence ID" value="XM_002423903.1"/>
</dbReference>
<gene>
    <name evidence="6" type="primary">8238067</name>
    <name evidence="5" type="ORF">Phum_PHUM097970</name>
</gene>
<evidence type="ECO:0000313" key="7">
    <source>
        <dbReference type="Proteomes" id="UP000009046"/>
    </source>
</evidence>
<dbReference type="EMBL" id="AAZO01001173">
    <property type="status" value="NOT_ANNOTATED_CDS"/>
    <property type="molecule type" value="Genomic_DNA"/>
</dbReference>
<name>E0VCV4_PEDHC</name>
<dbReference type="STRING" id="121224.E0VCV4"/>
<dbReference type="GeneID" id="8238067"/>
<proteinExistence type="predicted"/>
<evidence type="ECO:0000256" key="3">
    <source>
        <dbReference type="ARBA" id="ARBA00022833"/>
    </source>
</evidence>
<keyword evidence="1" id="KW-0479">Metal-binding</keyword>
<dbReference type="Pfam" id="PF05253">
    <property type="entry name" value="zf-U11-48K"/>
    <property type="match status" value="1"/>
</dbReference>
<keyword evidence="7" id="KW-1185">Reference proteome</keyword>
<keyword evidence="2" id="KW-0863">Zinc-finger</keyword>
<dbReference type="AlphaFoldDB" id="E0VCV4"/>
<dbReference type="InParanoid" id="E0VCV4"/>
<protein>
    <submittedName>
        <fullName evidence="5 6">Protein FAM112B, putative</fullName>
    </submittedName>
</protein>
<dbReference type="GO" id="GO:0008270">
    <property type="term" value="F:zinc ion binding"/>
    <property type="evidence" value="ECO:0007669"/>
    <property type="project" value="UniProtKB-KW"/>
</dbReference>
<dbReference type="EnsemblMetazoa" id="PHUM097970-RA">
    <property type="protein sequence ID" value="PHUM097970-PA"/>
    <property type="gene ID" value="PHUM097970"/>
</dbReference>
<reference evidence="5" key="2">
    <citation type="submission" date="2007-04" db="EMBL/GenBank/DDBJ databases">
        <title>The genome of the human body louse.</title>
        <authorList>
            <consortium name="The Human Body Louse Genome Consortium"/>
            <person name="Kirkness E."/>
            <person name="Walenz B."/>
            <person name="Hass B."/>
            <person name="Bruggner R."/>
            <person name="Strausberg R."/>
        </authorList>
    </citation>
    <scope>NUCLEOTIDE SEQUENCE</scope>
    <source>
        <strain evidence="5">USDA</strain>
    </source>
</reference>
<organism>
    <name type="scientific">Pediculus humanus subsp. corporis</name>
    <name type="common">Body louse</name>
    <dbReference type="NCBI Taxonomy" id="121224"/>
    <lineage>
        <taxon>Eukaryota</taxon>
        <taxon>Metazoa</taxon>
        <taxon>Ecdysozoa</taxon>
        <taxon>Arthropoda</taxon>
        <taxon>Hexapoda</taxon>
        <taxon>Insecta</taxon>
        <taxon>Pterygota</taxon>
        <taxon>Neoptera</taxon>
        <taxon>Paraneoptera</taxon>
        <taxon>Psocodea</taxon>
        <taxon>Troctomorpha</taxon>
        <taxon>Phthiraptera</taxon>
        <taxon>Anoplura</taxon>
        <taxon>Pediculidae</taxon>
        <taxon>Pediculus</taxon>
    </lineage>
</organism>
<dbReference type="InterPro" id="IPR036236">
    <property type="entry name" value="Znf_C2H2_sf"/>
</dbReference>
<evidence type="ECO:0000256" key="1">
    <source>
        <dbReference type="ARBA" id="ARBA00022723"/>
    </source>
</evidence>
<dbReference type="PROSITE" id="PS51800">
    <property type="entry name" value="ZF_CHHC_U11_48K"/>
    <property type="match status" value="1"/>
</dbReference>
<keyword evidence="3" id="KW-0862">Zinc</keyword>
<dbReference type="EMBL" id="DS235065">
    <property type="protein sequence ID" value="EEB11210.1"/>
    <property type="molecule type" value="Genomic_DNA"/>
</dbReference>
<dbReference type="HOGENOM" id="CLU_1662889_0_0_1"/>
<evidence type="ECO:0000313" key="5">
    <source>
        <dbReference type="EMBL" id="EEB11210.1"/>
    </source>
</evidence>
<dbReference type="CTD" id="8238067"/>
<evidence type="ECO:0000259" key="4">
    <source>
        <dbReference type="PROSITE" id="PS51800"/>
    </source>
</evidence>
<feature type="domain" description="CHHC U11-48K-type" evidence="4">
    <location>
        <begin position="5"/>
        <end position="32"/>
    </location>
</feature>
<dbReference type="KEGG" id="phu:Phum_PHUM097970"/>
<dbReference type="SUPFAM" id="SSF57667">
    <property type="entry name" value="beta-beta-alpha zinc fingers"/>
    <property type="match status" value="1"/>
</dbReference>